<dbReference type="PANTHER" id="PTHR46984">
    <property type="entry name" value="LEUCINE-RICH REPEAT-CONTAINING PROTEIN 71"/>
    <property type="match status" value="1"/>
</dbReference>
<dbReference type="EMBL" id="CAJNOK010008303">
    <property type="protein sequence ID" value="CAF1059890.1"/>
    <property type="molecule type" value="Genomic_DNA"/>
</dbReference>
<dbReference type="Proteomes" id="UP000681722">
    <property type="component" value="Unassembled WGS sequence"/>
</dbReference>
<organism evidence="3 6">
    <name type="scientific">Didymodactylos carnosus</name>
    <dbReference type="NCBI Taxonomy" id="1234261"/>
    <lineage>
        <taxon>Eukaryota</taxon>
        <taxon>Metazoa</taxon>
        <taxon>Spiralia</taxon>
        <taxon>Gnathifera</taxon>
        <taxon>Rotifera</taxon>
        <taxon>Eurotatoria</taxon>
        <taxon>Bdelloidea</taxon>
        <taxon>Philodinida</taxon>
        <taxon>Philodinidae</taxon>
        <taxon>Didymodactylos</taxon>
    </lineage>
</organism>
<dbReference type="Proteomes" id="UP000677228">
    <property type="component" value="Unassembled WGS sequence"/>
</dbReference>
<dbReference type="Gene3D" id="3.80.10.10">
    <property type="entry name" value="Ribonuclease Inhibitor"/>
    <property type="match status" value="2"/>
</dbReference>
<dbReference type="OrthoDB" id="120976at2759"/>
<dbReference type="EMBL" id="CAJNOQ010006857">
    <property type="protein sequence ID" value="CAF1149588.1"/>
    <property type="molecule type" value="Genomic_DNA"/>
</dbReference>
<dbReference type="EMBL" id="CAJOBC010006857">
    <property type="protein sequence ID" value="CAF3913115.1"/>
    <property type="molecule type" value="Genomic_DNA"/>
</dbReference>
<gene>
    <name evidence="3" type="ORF">GPM918_LOCUS21108</name>
    <name evidence="2" type="ORF">OVA965_LOCUS17357</name>
    <name evidence="5" type="ORF">SRO942_LOCUS21105</name>
    <name evidence="4" type="ORF">TMI583_LOCUS17368</name>
</gene>
<feature type="region of interest" description="Disordered" evidence="1">
    <location>
        <begin position="52"/>
        <end position="92"/>
    </location>
</feature>
<reference evidence="3" key="1">
    <citation type="submission" date="2021-02" db="EMBL/GenBank/DDBJ databases">
        <authorList>
            <person name="Nowell W R."/>
        </authorList>
    </citation>
    <scope>NUCLEOTIDE SEQUENCE</scope>
</reference>
<evidence type="ECO:0000256" key="1">
    <source>
        <dbReference type="SAM" id="MobiDB-lite"/>
    </source>
</evidence>
<accession>A0A814SN67</accession>
<keyword evidence="6" id="KW-1185">Reference proteome</keyword>
<dbReference type="EMBL" id="CAJOBA010008318">
    <property type="protein sequence ID" value="CAF3825491.1"/>
    <property type="molecule type" value="Genomic_DNA"/>
</dbReference>
<dbReference type="Proteomes" id="UP000682733">
    <property type="component" value="Unassembled WGS sequence"/>
</dbReference>
<dbReference type="InterPro" id="IPR053040">
    <property type="entry name" value="LRR-containing_protein_71"/>
</dbReference>
<dbReference type="Proteomes" id="UP000663829">
    <property type="component" value="Unassembled WGS sequence"/>
</dbReference>
<evidence type="ECO:0000313" key="6">
    <source>
        <dbReference type="Proteomes" id="UP000663829"/>
    </source>
</evidence>
<protein>
    <recommendedName>
        <fullName evidence="7">Leucine-rich repeat-containing protein 71</fullName>
    </recommendedName>
</protein>
<evidence type="ECO:0000313" key="2">
    <source>
        <dbReference type="EMBL" id="CAF1059890.1"/>
    </source>
</evidence>
<feature type="region of interest" description="Disordered" evidence="1">
    <location>
        <begin position="1"/>
        <end position="23"/>
    </location>
</feature>
<dbReference type="AlphaFoldDB" id="A0A814SN67"/>
<evidence type="ECO:0000313" key="5">
    <source>
        <dbReference type="EMBL" id="CAF3913115.1"/>
    </source>
</evidence>
<dbReference type="InterPro" id="IPR001611">
    <property type="entry name" value="Leu-rich_rpt"/>
</dbReference>
<dbReference type="SMART" id="SM00368">
    <property type="entry name" value="LRR_RI"/>
    <property type="match status" value="5"/>
</dbReference>
<sequence>MTSKTRIKSTTGNAPNKKGDTEPYHCKGKFLDDFEALCRQAQITFIVPVVQRPRPPGTPINPVDPKEKAKTAKTKEKDVHEVEEPPNDESLPKTYSLKDNYEYFKPKIQVEMDNPDKQETITEIHIRAWKIDRATLEIFQQSFPTLERLNTLNFWHTGFTDETLAQLASLLPKCPNLKNLILDSNPLTNERYDVLLTDDTISIVNLSLRHCRITERGAAHISNGLGNERRQNSKLQTLNLGYNEIGDAGAEQIAKGLKFNRTLLVLNLSSNDISDNGSEKLAAVLSKFPLSREELLYRRQLLLHSAISESVPTLSARKINDGVRRNSLTSPTTQRKKSAAAVTLPTKKGKSDDKYIIGDGMPLLDQNAELMNNDLVLPGNRCLLSLNLSKNRISETGVNHFLKAIQYQEMFIKLNISRSTTSPLQGLLRLELQRNDFQLDNDYYVKLQILLKNRLEPIFKGKETEIELNGRETVGSVKARG</sequence>
<feature type="compositionally biased region" description="Basic and acidic residues" evidence="1">
    <location>
        <begin position="64"/>
        <end position="83"/>
    </location>
</feature>
<evidence type="ECO:0000313" key="4">
    <source>
        <dbReference type="EMBL" id="CAF3825491.1"/>
    </source>
</evidence>
<dbReference type="Pfam" id="PF13516">
    <property type="entry name" value="LRR_6"/>
    <property type="match status" value="3"/>
</dbReference>
<evidence type="ECO:0008006" key="7">
    <source>
        <dbReference type="Google" id="ProtNLM"/>
    </source>
</evidence>
<evidence type="ECO:0000313" key="3">
    <source>
        <dbReference type="EMBL" id="CAF1149588.1"/>
    </source>
</evidence>
<dbReference type="PANTHER" id="PTHR46984:SF1">
    <property type="entry name" value="LEUCINE-RICH REPEAT-CONTAINING PROTEIN 71"/>
    <property type="match status" value="1"/>
</dbReference>
<proteinExistence type="predicted"/>
<comment type="caution">
    <text evidence="3">The sequence shown here is derived from an EMBL/GenBank/DDBJ whole genome shotgun (WGS) entry which is preliminary data.</text>
</comment>
<dbReference type="InterPro" id="IPR032675">
    <property type="entry name" value="LRR_dom_sf"/>
</dbReference>
<dbReference type="SUPFAM" id="SSF52047">
    <property type="entry name" value="RNI-like"/>
    <property type="match status" value="1"/>
</dbReference>
<feature type="compositionally biased region" description="Polar residues" evidence="1">
    <location>
        <begin position="1"/>
        <end position="14"/>
    </location>
</feature>
<name>A0A814SN67_9BILA</name>